<dbReference type="EMBL" id="CM004387">
    <property type="protein sequence ID" value="KAG8663937.1"/>
    <property type="molecule type" value="Genomic_DNA"/>
</dbReference>
<sequence>MHFEFGTLLPSCPLPLYEVGTCFLLVTLGSLFLLSLYFEVVVYLLGCPELFLEIGS</sequence>
<gene>
    <name evidence="1" type="ORF">MANES_01G265004v8</name>
</gene>
<proteinExistence type="predicted"/>
<evidence type="ECO:0000313" key="2">
    <source>
        <dbReference type="Proteomes" id="UP000091857"/>
    </source>
</evidence>
<protein>
    <submittedName>
        <fullName evidence="1">Uncharacterized protein</fullName>
    </submittedName>
</protein>
<reference evidence="2" key="1">
    <citation type="journal article" date="2016" name="Nat. Biotechnol.">
        <title>Sequencing wild and cultivated cassava and related species reveals extensive interspecific hybridization and genetic diversity.</title>
        <authorList>
            <person name="Bredeson J.V."/>
            <person name="Lyons J.B."/>
            <person name="Prochnik S.E."/>
            <person name="Wu G.A."/>
            <person name="Ha C.M."/>
            <person name="Edsinger-Gonzales E."/>
            <person name="Grimwood J."/>
            <person name="Schmutz J."/>
            <person name="Rabbi I.Y."/>
            <person name="Egesi C."/>
            <person name="Nauluvula P."/>
            <person name="Lebot V."/>
            <person name="Ndunguru J."/>
            <person name="Mkamilo G."/>
            <person name="Bart R.S."/>
            <person name="Setter T.L."/>
            <person name="Gleadow R.M."/>
            <person name="Kulakow P."/>
            <person name="Ferguson M.E."/>
            <person name="Rounsley S."/>
            <person name="Rokhsar D.S."/>
        </authorList>
    </citation>
    <scope>NUCLEOTIDE SEQUENCE [LARGE SCALE GENOMIC DNA]</scope>
    <source>
        <strain evidence="2">cv. AM560-2</strain>
    </source>
</reference>
<evidence type="ECO:0000313" key="1">
    <source>
        <dbReference type="EMBL" id="KAG8663937.1"/>
    </source>
</evidence>
<name>A0ACB7IGB1_MANES</name>
<comment type="caution">
    <text evidence="1">The sequence shown here is derived from an EMBL/GenBank/DDBJ whole genome shotgun (WGS) entry which is preliminary data.</text>
</comment>
<organism evidence="1 2">
    <name type="scientific">Manihot esculenta</name>
    <name type="common">Cassava</name>
    <name type="synonym">Jatropha manihot</name>
    <dbReference type="NCBI Taxonomy" id="3983"/>
    <lineage>
        <taxon>Eukaryota</taxon>
        <taxon>Viridiplantae</taxon>
        <taxon>Streptophyta</taxon>
        <taxon>Embryophyta</taxon>
        <taxon>Tracheophyta</taxon>
        <taxon>Spermatophyta</taxon>
        <taxon>Magnoliopsida</taxon>
        <taxon>eudicotyledons</taxon>
        <taxon>Gunneridae</taxon>
        <taxon>Pentapetalae</taxon>
        <taxon>rosids</taxon>
        <taxon>fabids</taxon>
        <taxon>Malpighiales</taxon>
        <taxon>Euphorbiaceae</taxon>
        <taxon>Crotonoideae</taxon>
        <taxon>Manihoteae</taxon>
        <taxon>Manihot</taxon>
    </lineage>
</organism>
<keyword evidence="2" id="KW-1185">Reference proteome</keyword>
<accession>A0ACB7IGB1</accession>
<dbReference type="Proteomes" id="UP000091857">
    <property type="component" value="Chromosome 1"/>
</dbReference>